<accession>A0AAV5TKQ9</accession>
<protein>
    <submittedName>
        <fullName evidence="1">Uncharacterized protein</fullName>
    </submittedName>
</protein>
<evidence type="ECO:0000313" key="1">
    <source>
        <dbReference type="EMBL" id="GMS94629.1"/>
    </source>
</evidence>
<dbReference type="Proteomes" id="UP001432027">
    <property type="component" value="Unassembled WGS sequence"/>
</dbReference>
<sequence>KLILAVYECSSFDPTKILLDFSSQVRSMSIAQHEIIVTDSCLFGRINEEYEFEYSLDVDWVSVIIEMLSRKVDKIYIENDAYPDYLSYENAIELTQRLPLLGKKIWLSVSFGRHKNENSKLLQ</sequence>
<comment type="caution">
    <text evidence="1">The sequence shown here is derived from an EMBL/GenBank/DDBJ whole genome shotgun (WGS) entry which is preliminary data.</text>
</comment>
<feature type="non-terminal residue" evidence="1">
    <location>
        <position position="1"/>
    </location>
</feature>
<feature type="non-terminal residue" evidence="1">
    <location>
        <position position="123"/>
    </location>
</feature>
<evidence type="ECO:0000313" key="2">
    <source>
        <dbReference type="Proteomes" id="UP001432027"/>
    </source>
</evidence>
<reference evidence="1" key="1">
    <citation type="submission" date="2023-10" db="EMBL/GenBank/DDBJ databases">
        <title>Genome assembly of Pristionchus species.</title>
        <authorList>
            <person name="Yoshida K."/>
            <person name="Sommer R.J."/>
        </authorList>
    </citation>
    <scope>NUCLEOTIDE SEQUENCE</scope>
    <source>
        <strain evidence="1">RS0144</strain>
    </source>
</reference>
<name>A0AAV5TKQ9_9BILA</name>
<dbReference type="EMBL" id="BTSX01000004">
    <property type="protein sequence ID" value="GMS94629.1"/>
    <property type="molecule type" value="Genomic_DNA"/>
</dbReference>
<dbReference type="AlphaFoldDB" id="A0AAV5TKQ9"/>
<proteinExistence type="predicted"/>
<gene>
    <name evidence="1" type="ORF">PENTCL1PPCAC_16804</name>
</gene>
<keyword evidence="2" id="KW-1185">Reference proteome</keyword>
<organism evidence="1 2">
    <name type="scientific">Pristionchus entomophagus</name>
    <dbReference type="NCBI Taxonomy" id="358040"/>
    <lineage>
        <taxon>Eukaryota</taxon>
        <taxon>Metazoa</taxon>
        <taxon>Ecdysozoa</taxon>
        <taxon>Nematoda</taxon>
        <taxon>Chromadorea</taxon>
        <taxon>Rhabditida</taxon>
        <taxon>Rhabditina</taxon>
        <taxon>Diplogasteromorpha</taxon>
        <taxon>Diplogasteroidea</taxon>
        <taxon>Neodiplogasteridae</taxon>
        <taxon>Pristionchus</taxon>
    </lineage>
</organism>